<dbReference type="InterPro" id="IPR051299">
    <property type="entry name" value="AB_hydrolase_lip/est"/>
</dbReference>
<feature type="domain" description="Fungal lipase-type" evidence="5">
    <location>
        <begin position="80"/>
        <end position="214"/>
    </location>
</feature>
<name>A0ABR2UX84_9PEZI</name>
<keyword evidence="1 4" id="KW-0732">Signal</keyword>
<protein>
    <submittedName>
        <fullName evidence="6">Alpha/Beta hydrolase protein</fullName>
    </submittedName>
</protein>
<evidence type="ECO:0000259" key="5">
    <source>
        <dbReference type="Pfam" id="PF01764"/>
    </source>
</evidence>
<dbReference type="PANTHER" id="PTHR46640">
    <property type="entry name" value="TRIACYLGLYCEROL LIPASE, PUTATIVE (AFU_ORTHOLOGUE AFUA_6G06510)-RELATED"/>
    <property type="match status" value="1"/>
</dbReference>
<sequence length="290" mass="31139">MRYSNLFFLLLADTVISQKTPVDATVLASFKRYAAFASAAYSSDCSEPPYGSTVETYINDVATDTQVTLFRDDAAEEYILSFRGTSDVQDFLTDLDQDLVSCVAPGIECSGCTCSQGYLDQYNAVAEDVKNAIDSGMEQYAGYNLTVTGHSMGGALASLGAASLQGQGLSLVPYTYGQPRTGDQNYADYIDSIFPGTMYRVTHANDGVPQIPSQDDGYRHHSTEFWQSEDPPTTENTFQCQGQEPSDCNQSEIGFGIGNGGRGINAAHLSYLGISIGDPLDPNAACRGTV</sequence>
<dbReference type="InterPro" id="IPR029058">
    <property type="entry name" value="AB_hydrolase_fold"/>
</dbReference>
<dbReference type="Pfam" id="PF01764">
    <property type="entry name" value="Lipase_3"/>
    <property type="match status" value="1"/>
</dbReference>
<evidence type="ECO:0000256" key="4">
    <source>
        <dbReference type="SAM" id="SignalP"/>
    </source>
</evidence>
<dbReference type="PANTHER" id="PTHR46640:SF1">
    <property type="entry name" value="FUNGAL LIPASE-LIKE DOMAIN-CONTAINING PROTEIN-RELATED"/>
    <property type="match status" value="1"/>
</dbReference>
<evidence type="ECO:0000256" key="3">
    <source>
        <dbReference type="SAM" id="MobiDB-lite"/>
    </source>
</evidence>
<accession>A0ABR2UX84</accession>
<dbReference type="Gene3D" id="3.40.50.1820">
    <property type="entry name" value="alpha/beta hydrolase"/>
    <property type="match status" value="1"/>
</dbReference>
<gene>
    <name evidence="6" type="ORF">SUNI508_07559</name>
</gene>
<feature type="region of interest" description="Disordered" evidence="3">
    <location>
        <begin position="225"/>
        <end position="244"/>
    </location>
</feature>
<dbReference type="GO" id="GO:0016787">
    <property type="term" value="F:hydrolase activity"/>
    <property type="evidence" value="ECO:0007669"/>
    <property type="project" value="UniProtKB-KW"/>
</dbReference>
<evidence type="ECO:0000313" key="6">
    <source>
        <dbReference type="EMBL" id="KAK9419038.1"/>
    </source>
</evidence>
<keyword evidence="2 6" id="KW-0378">Hydrolase</keyword>
<keyword evidence="7" id="KW-1185">Reference proteome</keyword>
<comment type="caution">
    <text evidence="6">The sequence shown here is derived from an EMBL/GenBank/DDBJ whole genome shotgun (WGS) entry which is preliminary data.</text>
</comment>
<feature type="chain" id="PRO_5046539716" evidence="4">
    <location>
        <begin position="18"/>
        <end position="290"/>
    </location>
</feature>
<evidence type="ECO:0000256" key="1">
    <source>
        <dbReference type="ARBA" id="ARBA00022729"/>
    </source>
</evidence>
<evidence type="ECO:0000313" key="7">
    <source>
        <dbReference type="Proteomes" id="UP001408356"/>
    </source>
</evidence>
<dbReference type="InterPro" id="IPR002921">
    <property type="entry name" value="Fungal_lipase-type"/>
</dbReference>
<dbReference type="CDD" id="cd00519">
    <property type="entry name" value="Lipase_3"/>
    <property type="match status" value="1"/>
</dbReference>
<reference evidence="6 7" key="1">
    <citation type="journal article" date="2024" name="J. Plant Pathol.">
        <title>Sequence and assembly of the genome of Seiridium unicorne, isolate CBS 538.82, causal agent of cypress canker disease.</title>
        <authorList>
            <person name="Scali E."/>
            <person name="Rocca G.D."/>
            <person name="Danti R."/>
            <person name="Garbelotto M."/>
            <person name="Barberini S."/>
            <person name="Baroncelli R."/>
            <person name="Emiliani G."/>
        </authorList>
    </citation>
    <scope>NUCLEOTIDE SEQUENCE [LARGE SCALE GENOMIC DNA]</scope>
    <source>
        <strain evidence="6 7">BM-138-508</strain>
    </source>
</reference>
<organism evidence="6 7">
    <name type="scientific">Seiridium unicorne</name>
    <dbReference type="NCBI Taxonomy" id="138068"/>
    <lineage>
        <taxon>Eukaryota</taxon>
        <taxon>Fungi</taxon>
        <taxon>Dikarya</taxon>
        <taxon>Ascomycota</taxon>
        <taxon>Pezizomycotina</taxon>
        <taxon>Sordariomycetes</taxon>
        <taxon>Xylariomycetidae</taxon>
        <taxon>Amphisphaeriales</taxon>
        <taxon>Sporocadaceae</taxon>
        <taxon>Seiridium</taxon>
    </lineage>
</organism>
<dbReference type="SUPFAM" id="SSF53474">
    <property type="entry name" value="alpha/beta-Hydrolases"/>
    <property type="match status" value="1"/>
</dbReference>
<proteinExistence type="predicted"/>
<dbReference type="Proteomes" id="UP001408356">
    <property type="component" value="Unassembled WGS sequence"/>
</dbReference>
<feature type="signal peptide" evidence="4">
    <location>
        <begin position="1"/>
        <end position="17"/>
    </location>
</feature>
<evidence type="ECO:0000256" key="2">
    <source>
        <dbReference type="ARBA" id="ARBA00022801"/>
    </source>
</evidence>
<dbReference type="EMBL" id="JARVKF010000331">
    <property type="protein sequence ID" value="KAK9419038.1"/>
    <property type="molecule type" value="Genomic_DNA"/>
</dbReference>